<evidence type="ECO:0000256" key="1">
    <source>
        <dbReference type="SAM" id="SignalP"/>
    </source>
</evidence>
<dbReference type="RefSeq" id="WP_132596670.1">
    <property type="nucleotide sequence ID" value="NZ_SMKO01000048.1"/>
</dbReference>
<feature type="signal peptide" evidence="1">
    <location>
        <begin position="1"/>
        <end position="25"/>
    </location>
</feature>
<evidence type="ECO:0000313" key="2">
    <source>
        <dbReference type="EMBL" id="TDD04169.1"/>
    </source>
</evidence>
<dbReference type="GO" id="GO:0015066">
    <property type="term" value="F:alpha-amylase inhibitor activity"/>
    <property type="evidence" value="ECO:0007669"/>
    <property type="project" value="InterPro"/>
</dbReference>
<dbReference type="EMBL" id="SMKO01000048">
    <property type="protein sequence ID" value="TDD04169.1"/>
    <property type="molecule type" value="Genomic_DNA"/>
</dbReference>
<dbReference type="Proteomes" id="UP000295258">
    <property type="component" value="Unassembled WGS sequence"/>
</dbReference>
<dbReference type="Gene3D" id="2.60.40.20">
    <property type="entry name" value="Alpha-amylase inhibitor"/>
    <property type="match status" value="1"/>
</dbReference>
<comment type="caution">
    <text evidence="2">The sequence shown here is derived from an EMBL/GenBank/DDBJ whole genome shotgun (WGS) entry which is preliminary data.</text>
</comment>
<gene>
    <name evidence="2" type="ORF">E1292_19595</name>
</gene>
<protein>
    <recommendedName>
        <fullName evidence="4">Secreted protein</fullName>
    </recommendedName>
</protein>
<evidence type="ECO:0000313" key="3">
    <source>
        <dbReference type="Proteomes" id="UP000295258"/>
    </source>
</evidence>
<accession>A0A4R4VF17</accession>
<name>A0A4R4VF17_9ACTN</name>
<dbReference type="InterPro" id="IPR036379">
    <property type="entry name" value="A-amylase_inhib_sf"/>
</dbReference>
<sequence>MRATTIAMLALAGFAATTVATPAHAAAAASGRAPSCLAYTLDDDGAQDELWVWNNCSKGVEFRVRLANGPDGVCTYKEPGSRYSKFTWEWPQRFDGLRTC</sequence>
<keyword evidence="3" id="KW-1185">Reference proteome</keyword>
<reference evidence="2 3" key="1">
    <citation type="submission" date="2019-03" db="EMBL/GenBank/DDBJ databases">
        <title>Draft genome sequences of novel Actinobacteria.</title>
        <authorList>
            <person name="Sahin N."/>
            <person name="Ay H."/>
            <person name="Saygin H."/>
        </authorList>
    </citation>
    <scope>NUCLEOTIDE SEQUENCE [LARGE SCALE GENOMIC DNA]</scope>
    <source>
        <strain evidence="2 3">KC310</strain>
    </source>
</reference>
<organism evidence="2 3">
    <name type="scientific">Nonomuraea deserti</name>
    <dbReference type="NCBI Taxonomy" id="1848322"/>
    <lineage>
        <taxon>Bacteria</taxon>
        <taxon>Bacillati</taxon>
        <taxon>Actinomycetota</taxon>
        <taxon>Actinomycetes</taxon>
        <taxon>Streptosporangiales</taxon>
        <taxon>Streptosporangiaceae</taxon>
        <taxon>Nonomuraea</taxon>
    </lineage>
</organism>
<proteinExistence type="predicted"/>
<keyword evidence="1" id="KW-0732">Signal</keyword>
<dbReference type="AlphaFoldDB" id="A0A4R4VF17"/>
<feature type="chain" id="PRO_5020569885" description="Secreted protein" evidence="1">
    <location>
        <begin position="26"/>
        <end position="100"/>
    </location>
</feature>
<evidence type="ECO:0008006" key="4">
    <source>
        <dbReference type="Google" id="ProtNLM"/>
    </source>
</evidence>